<feature type="compositionally biased region" description="Basic and acidic residues" evidence="1">
    <location>
        <begin position="27"/>
        <end position="46"/>
    </location>
</feature>
<dbReference type="HOGENOM" id="CLU_348831_0_0_1"/>
<dbReference type="OrthoDB" id="2149705at2759"/>
<feature type="compositionally biased region" description="Acidic residues" evidence="1">
    <location>
        <begin position="93"/>
        <end position="110"/>
    </location>
</feature>
<dbReference type="Proteomes" id="UP000012174">
    <property type="component" value="Unassembled WGS sequence"/>
</dbReference>
<feature type="region of interest" description="Disordered" evidence="1">
    <location>
        <begin position="581"/>
        <end position="814"/>
    </location>
</feature>
<feature type="compositionally biased region" description="Polar residues" evidence="1">
    <location>
        <begin position="608"/>
        <end position="621"/>
    </location>
</feature>
<feature type="region of interest" description="Disordered" evidence="1">
    <location>
        <begin position="376"/>
        <end position="409"/>
    </location>
</feature>
<name>M7SXW2_EUTLA</name>
<feature type="compositionally biased region" description="Acidic residues" evidence="1">
    <location>
        <begin position="12"/>
        <end position="25"/>
    </location>
</feature>
<dbReference type="AlphaFoldDB" id="M7SXW2"/>
<feature type="compositionally biased region" description="Polar residues" evidence="1">
    <location>
        <begin position="180"/>
        <end position="194"/>
    </location>
</feature>
<dbReference type="KEGG" id="ela:UCREL1_1506"/>
<feature type="compositionally biased region" description="Basic and acidic residues" evidence="1">
    <location>
        <begin position="242"/>
        <end position="252"/>
    </location>
</feature>
<feature type="compositionally biased region" description="Polar residues" evidence="1">
    <location>
        <begin position="384"/>
        <end position="405"/>
    </location>
</feature>
<feature type="compositionally biased region" description="Polar residues" evidence="1">
    <location>
        <begin position="135"/>
        <end position="154"/>
    </location>
</feature>
<feature type="compositionally biased region" description="Low complexity" evidence="1">
    <location>
        <begin position="704"/>
        <end position="718"/>
    </location>
</feature>
<dbReference type="OMA" id="RFMACAD"/>
<feature type="region of interest" description="Disordered" evidence="1">
    <location>
        <begin position="1"/>
        <end position="329"/>
    </location>
</feature>
<dbReference type="InterPro" id="IPR015947">
    <property type="entry name" value="PUA-like_sf"/>
</dbReference>
<evidence type="ECO:0000256" key="1">
    <source>
        <dbReference type="SAM" id="MobiDB-lite"/>
    </source>
</evidence>
<reference evidence="3" key="1">
    <citation type="journal article" date="2013" name="Genome Announc.">
        <title>Draft genome sequence of the grapevine dieback fungus Eutypa lata UCR-EL1.</title>
        <authorList>
            <person name="Blanco-Ulate B."/>
            <person name="Rolshausen P.E."/>
            <person name="Cantu D."/>
        </authorList>
    </citation>
    <scope>NUCLEOTIDE SEQUENCE [LARGE SCALE GENOMIC DNA]</scope>
    <source>
        <strain evidence="3">UCR-EL1</strain>
    </source>
</reference>
<feature type="compositionally biased region" description="Low complexity" evidence="1">
    <location>
        <begin position="678"/>
        <end position="697"/>
    </location>
</feature>
<sequence>MNFVSPEVEHIDLDDDEEDEGDIADIQEVKKPKSKPAKDNRRKTLGDEFELAEKPSSSNRANKRRRTMGDTPSMPASSSFHTQTLTQFLSSKDEDEENWQINDSDADEDAGLIMETPRKAREGQSSKDLDPKLSGKQSDQAPNSQHSKVATPTNRKMRTEIPSSESPAITPMLMRYSPLGSRNSPLTGKSTNAEAPSPIIRSIHKRPRDMVIQDTYSTTQSSPNAGTPTPKATVKFSTPKKLRFDIPEDKENITPGRTKPKSPKPLRKTPGRQPLREVPDSDAEDEESLANFDSDLSTELGESESTDAIPESPTPMGRIEEPETCYGLLGDETQAEILSSDHFQDRDIEPGGSTSTPALASAAEEVPTQLIPDRLTLDDHAPKSPTTPVIEQSPTPSPHVQTPDENSAPLMTQGHAFTQFTQDLESQRLPLEDIHALGPQTLRSDIMVSLHPEHLSKVVDGTKNHEFRVWKIPSEVYRVWLYATKPISELRYMCIFGPPKEPGQLEDESGVGNKAFNQGKTVNKYAYEVMQVYELNDPVSLQEMIRKGWVKGAPQKYNYIPPAVVGELTANLRCALFGEVEEEDDDAGTPRPGGSKSNVTESQEIRAQLQSDAAYSTQHPSSELAEEVIPSSQTAPKSSSKRRSTGQETQVFARPAIPKASSSGAGALESQGLSGGYRASQRQQNQQQNSIIRASQATTVTQMSSSPAVSPEKSSSSLRGRRGRGVGGGHNHHDAIITLSSEASPEQPLLPQHNSSPATVAERRSSGGGGRHQHNSLGSSQFLTRSQMLPDSLLNDETREPPPIIWDSADEQSD</sequence>
<evidence type="ECO:0000313" key="3">
    <source>
        <dbReference type="Proteomes" id="UP000012174"/>
    </source>
</evidence>
<feature type="compositionally biased region" description="Polar residues" evidence="1">
    <location>
        <begin position="214"/>
        <end position="227"/>
    </location>
</feature>
<feature type="compositionally biased region" description="Polar residues" evidence="1">
    <location>
        <begin position="775"/>
        <end position="789"/>
    </location>
</feature>
<gene>
    <name evidence="2" type="ORF">UCREL1_1506</name>
</gene>
<feature type="compositionally biased region" description="Basic residues" evidence="1">
    <location>
        <begin position="258"/>
        <end position="270"/>
    </location>
</feature>
<protein>
    <recommendedName>
        <fullName evidence="4">PUA-like domain protein</fullName>
    </recommendedName>
</protein>
<feature type="compositionally biased region" description="Polar residues" evidence="1">
    <location>
        <begin position="74"/>
        <end position="90"/>
    </location>
</feature>
<accession>M7SXW2</accession>
<dbReference type="eggNOG" id="ENOG502SYX6">
    <property type="taxonomic scope" value="Eukaryota"/>
</dbReference>
<evidence type="ECO:0000313" key="2">
    <source>
        <dbReference type="EMBL" id="EMR71449.1"/>
    </source>
</evidence>
<dbReference type="SUPFAM" id="SSF88697">
    <property type="entry name" value="PUA domain-like"/>
    <property type="match status" value="1"/>
</dbReference>
<organism evidence="2 3">
    <name type="scientific">Eutypa lata (strain UCR-EL1)</name>
    <name type="common">Grapevine dieback disease fungus</name>
    <name type="synonym">Eutypa armeniacae</name>
    <dbReference type="NCBI Taxonomy" id="1287681"/>
    <lineage>
        <taxon>Eukaryota</taxon>
        <taxon>Fungi</taxon>
        <taxon>Dikarya</taxon>
        <taxon>Ascomycota</taxon>
        <taxon>Pezizomycotina</taxon>
        <taxon>Sordariomycetes</taxon>
        <taxon>Xylariomycetidae</taxon>
        <taxon>Xylariales</taxon>
        <taxon>Diatrypaceae</taxon>
        <taxon>Eutypa</taxon>
    </lineage>
</organism>
<keyword evidence="3" id="KW-1185">Reference proteome</keyword>
<proteinExistence type="predicted"/>
<dbReference type="EMBL" id="KB705643">
    <property type="protein sequence ID" value="EMR71449.1"/>
    <property type="molecule type" value="Genomic_DNA"/>
</dbReference>
<evidence type="ECO:0008006" key="4">
    <source>
        <dbReference type="Google" id="ProtNLM"/>
    </source>
</evidence>
<feature type="compositionally biased region" description="Basic and acidic residues" evidence="1">
    <location>
        <begin position="116"/>
        <end position="133"/>
    </location>
</feature>